<dbReference type="PIRSF" id="PIRSF005496">
    <property type="entry name" value="ATP_hel_hrpB"/>
    <property type="match status" value="1"/>
</dbReference>
<feature type="domain" description="Helicase ATP-binding" evidence="6">
    <location>
        <begin position="27"/>
        <end position="190"/>
    </location>
</feature>
<dbReference type="InterPro" id="IPR011545">
    <property type="entry name" value="DEAD/DEAH_box_helicase_dom"/>
</dbReference>
<dbReference type="Pfam" id="PF00270">
    <property type="entry name" value="DEAD"/>
    <property type="match status" value="1"/>
</dbReference>
<evidence type="ECO:0000313" key="9">
    <source>
        <dbReference type="Proteomes" id="UP000002943"/>
    </source>
</evidence>
<gene>
    <name evidence="8" type="ORF">VIBC2010_01813</name>
</gene>
<dbReference type="GO" id="GO:0004386">
    <property type="term" value="F:helicase activity"/>
    <property type="evidence" value="ECO:0007669"/>
    <property type="project" value="UniProtKB-KW"/>
</dbReference>
<dbReference type="InterPro" id="IPR013689">
    <property type="entry name" value="RNA_helicase_ATP-dep_HrpB_C"/>
</dbReference>
<keyword evidence="4" id="KW-0067">ATP-binding</keyword>
<feature type="domain" description="Helicase C-terminal" evidence="7">
    <location>
        <begin position="216"/>
        <end position="380"/>
    </location>
</feature>
<evidence type="ECO:0000256" key="1">
    <source>
        <dbReference type="ARBA" id="ARBA00022741"/>
    </source>
</evidence>
<comment type="caution">
    <text evidence="8">The sequence shown here is derived from an EMBL/GenBank/DDBJ whole genome shotgun (WGS) entry which is preliminary data.</text>
</comment>
<dbReference type="STRING" id="796620.VIBC2010_01813"/>
<dbReference type="NCBIfam" id="TIGR01970">
    <property type="entry name" value="DEAH_box_HrpB"/>
    <property type="match status" value="1"/>
</dbReference>
<dbReference type="GO" id="GO:0016787">
    <property type="term" value="F:hydrolase activity"/>
    <property type="evidence" value="ECO:0007669"/>
    <property type="project" value="UniProtKB-KW"/>
</dbReference>
<name>E3BM44_9VIBR</name>
<dbReference type="SMART" id="SM00490">
    <property type="entry name" value="HELICc"/>
    <property type="match status" value="1"/>
</dbReference>
<dbReference type="SMART" id="SM00487">
    <property type="entry name" value="DEXDc"/>
    <property type="match status" value="1"/>
</dbReference>
<dbReference type="InterPro" id="IPR014001">
    <property type="entry name" value="Helicase_ATP-bd"/>
</dbReference>
<dbReference type="Pfam" id="PF00271">
    <property type="entry name" value="Helicase_C"/>
    <property type="match status" value="1"/>
</dbReference>
<evidence type="ECO:0000259" key="7">
    <source>
        <dbReference type="PROSITE" id="PS51194"/>
    </source>
</evidence>
<dbReference type="eggNOG" id="COG1643">
    <property type="taxonomic scope" value="Bacteria"/>
</dbReference>
<dbReference type="GO" id="GO:0005524">
    <property type="term" value="F:ATP binding"/>
    <property type="evidence" value="ECO:0007669"/>
    <property type="project" value="UniProtKB-KW"/>
</dbReference>
<dbReference type="Gene3D" id="3.40.50.300">
    <property type="entry name" value="P-loop containing nucleotide triphosphate hydrolases"/>
    <property type="match status" value="2"/>
</dbReference>
<dbReference type="NCBIfam" id="NF008662">
    <property type="entry name" value="PRK11664.1"/>
    <property type="match status" value="1"/>
</dbReference>
<proteinExistence type="predicted"/>
<dbReference type="Pfam" id="PF08482">
    <property type="entry name" value="HrpB_C"/>
    <property type="match status" value="1"/>
</dbReference>
<keyword evidence="9" id="KW-1185">Reference proteome</keyword>
<dbReference type="Pfam" id="PF24473">
    <property type="entry name" value="CON_HrpB"/>
    <property type="match status" value="1"/>
</dbReference>
<dbReference type="Gene3D" id="1.20.120.1080">
    <property type="match status" value="1"/>
</dbReference>
<keyword evidence="1" id="KW-0547">Nucleotide-binding</keyword>
<dbReference type="InterPro" id="IPR049614">
    <property type="entry name" value="HrpB_DEXH"/>
</dbReference>
<dbReference type="PANTHER" id="PTHR43519:SF1">
    <property type="entry name" value="ATP-DEPENDENT RNA HELICASE HRPB"/>
    <property type="match status" value="1"/>
</dbReference>
<dbReference type="AlphaFoldDB" id="E3BM44"/>
<evidence type="ECO:0000256" key="2">
    <source>
        <dbReference type="ARBA" id="ARBA00022801"/>
    </source>
</evidence>
<dbReference type="FunFam" id="3.40.50.300:FF:002125">
    <property type="entry name" value="ATP-dependent helicase HrpB"/>
    <property type="match status" value="1"/>
</dbReference>
<dbReference type="Proteomes" id="UP000002943">
    <property type="component" value="Unassembled WGS sequence"/>
</dbReference>
<dbReference type="PANTHER" id="PTHR43519">
    <property type="entry name" value="ATP-DEPENDENT RNA HELICASE HRPB"/>
    <property type="match status" value="1"/>
</dbReference>
<feature type="region of interest" description="Disordered" evidence="5">
    <location>
        <begin position="805"/>
        <end position="829"/>
    </location>
</feature>
<reference evidence="8 9" key="1">
    <citation type="journal article" date="2012" name="Int. J. Syst. Evol. Microbiol.">
        <title>Vibrio caribbeanicus sp. nov., isolated from the marine sponge Scleritoderma cyanea.</title>
        <authorList>
            <person name="Hoffmann M."/>
            <person name="Monday S.R."/>
            <person name="Allard M.W."/>
            <person name="Strain E.A."/>
            <person name="Whittaker P."/>
            <person name="Naum M."/>
            <person name="McCarthy P.J."/>
            <person name="Lopez J.V."/>
            <person name="Fischer M."/>
            <person name="Brown E.W."/>
        </authorList>
    </citation>
    <scope>NUCLEOTIDE SEQUENCE [LARGE SCALE GENOMIC DNA]</scope>
    <source>
        <strain evidence="8 9">ATCC BAA-2122</strain>
    </source>
</reference>
<dbReference type="InterPro" id="IPR007502">
    <property type="entry name" value="Helicase-assoc_dom"/>
</dbReference>
<dbReference type="SUPFAM" id="SSF52540">
    <property type="entry name" value="P-loop containing nucleoside triphosphate hydrolases"/>
    <property type="match status" value="2"/>
</dbReference>
<evidence type="ECO:0000313" key="8">
    <source>
        <dbReference type="EMBL" id="EFP95972.1"/>
    </source>
</evidence>
<dbReference type="PROSITE" id="PS51194">
    <property type="entry name" value="HELICASE_CTER"/>
    <property type="match status" value="1"/>
</dbReference>
<dbReference type="PROSITE" id="PS51192">
    <property type="entry name" value="HELICASE_ATP_BIND_1"/>
    <property type="match status" value="1"/>
</dbReference>
<evidence type="ECO:0000256" key="5">
    <source>
        <dbReference type="SAM" id="MobiDB-lite"/>
    </source>
</evidence>
<dbReference type="InterPro" id="IPR010225">
    <property type="entry name" value="HrpB"/>
</dbReference>
<keyword evidence="3 8" id="KW-0347">Helicase</keyword>
<organism evidence="8 9">
    <name type="scientific">Vibrio caribbeanicus ATCC BAA-2122</name>
    <dbReference type="NCBI Taxonomy" id="796620"/>
    <lineage>
        <taxon>Bacteria</taxon>
        <taxon>Pseudomonadati</taxon>
        <taxon>Pseudomonadota</taxon>
        <taxon>Gammaproteobacteria</taxon>
        <taxon>Vibrionales</taxon>
        <taxon>Vibrionaceae</taxon>
        <taxon>Vibrio</taxon>
    </lineage>
</organism>
<dbReference type="CDD" id="cd18791">
    <property type="entry name" value="SF2_C_RHA"/>
    <property type="match status" value="1"/>
</dbReference>
<dbReference type="SMART" id="SM00847">
    <property type="entry name" value="HA2"/>
    <property type="match status" value="1"/>
</dbReference>
<dbReference type="InterPro" id="IPR001650">
    <property type="entry name" value="Helicase_C-like"/>
</dbReference>
<dbReference type="EMBL" id="AEIU01000083">
    <property type="protein sequence ID" value="EFP95972.1"/>
    <property type="molecule type" value="Genomic_DNA"/>
</dbReference>
<dbReference type="CDD" id="cd17990">
    <property type="entry name" value="DEXHc_HrpB"/>
    <property type="match status" value="1"/>
</dbReference>
<keyword evidence="2" id="KW-0378">Hydrolase</keyword>
<dbReference type="GO" id="GO:0003676">
    <property type="term" value="F:nucleic acid binding"/>
    <property type="evidence" value="ECO:0007669"/>
    <property type="project" value="InterPro"/>
</dbReference>
<accession>E3BM44</accession>
<dbReference type="RefSeq" id="WP_009602140.1">
    <property type="nucleotide sequence ID" value="NZ_AEIU01000083.1"/>
</dbReference>
<sequence>MYNYIVLKHKVFPLSQLPIEKVISPIISELKSNQTLILKAPPGAGKSTYLPLQLILQNAIQGKIIMLEPRRLAAKSIAYYLAEQLGEKIGKRIGYRIRGETNVGQNTKLEVVTEGILSRMIHADAELEGIGLIVFDEFHERSLHADTALAFCLDIQEVLRDDLKLLVMSATLDHAALKELLPDARYIESHGRSFPVEYRYSPIPKNQNLEDHVAKQVRWLLNNDQGSILVFLPGISSIKVVEQKLQYLDESIQVCPLHGGLDFHQQQMAITPSKEGQRKVVLATNIAETSLTIEGIRLVVDSGYERVAKFDLKSGITKLEQKKIAQSSAEQRAGRAGRMTAGVCVRLYSLEQLNQQPSRPKPEILTSELSNLVFDLAKWGVTNPEDLRWLDCPPQSAIAQARSLLVALGVIDYKGKLTELGSMVSHSGLEPRIGAMLSFDSDTRVTASLIAALLEEPEKNIDFSHSVSRFESAMHRKQKLVARRAEKIAHDLGCSFNMEQFEHRTVSLLLAIAFPDRIAQARVDQYGEFLLSNGQGVTISDEEKLAGSRYLVVLDLIRTTHQRTIVSSAIELDIDALQIFCPSLFAEDEVLFWNRNKGTLCAEVQLKCGRLIIERKSLPAPDRAKITQALLDLVQREGLSVLGWDTKSQDMLERIRCAQSWLPEEPWPDFSQQGLLDSIENWLSPYLIDIHTLSQLQSIDLYDVFNAFLGWPLNKMIDEWLPSHYQLATGSRIKIQYKEGCAPTLAVRIQEVFGEKSSPMIAKGKQALVLELLSPAGRPLQVTKDLASFWAGSYQDVQKEMKGRYPKHIWPDNPAEHVATTKTKRHFKS</sequence>
<evidence type="ECO:0000259" key="6">
    <source>
        <dbReference type="PROSITE" id="PS51192"/>
    </source>
</evidence>
<dbReference type="InterPro" id="IPR027417">
    <property type="entry name" value="P-loop_NTPase"/>
</dbReference>
<protein>
    <submittedName>
        <fullName evidence="8">ATP-dependent RNA helicase HrpB</fullName>
    </submittedName>
</protein>
<dbReference type="InterPro" id="IPR056329">
    <property type="entry name" value="CON_HrpB"/>
</dbReference>
<evidence type="ECO:0000256" key="3">
    <source>
        <dbReference type="ARBA" id="ARBA00022806"/>
    </source>
</evidence>
<evidence type="ECO:0000256" key="4">
    <source>
        <dbReference type="ARBA" id="ARBA00022840"/>
    </source>
</evidence>